<dbReference type="CDD" id="cd01483">
    <property type="entry name" value="E1_enzyme_family"/>
    <property type="match status" value="1"/>
</dbReference>
<dbReference type="RefSeq" id="WP_173128562.1">
    <property type="nucleotide sequence ID" value="NZ_CBCSGW010000013.1"/>
</dbReference>
<reference evidence="2 3" key="1">
    <citation type="submission" date="2020-01" db="EMBL/GenBank/DDBJ databases">
        <title>Kibdelosporangium persica a novel Actinomycetes from a hot desert in Iran.</title>
        <authorList>
            <person name="Safaei N."/>
            <person name="Zaburannyi N."/>
            <person name="Mueller R."/>
            <person name="Wink J."/>
        </authorList>
    </citation>
    <scope>NUCLEOTIDE SEQUENCE [LARGE SCALE GENOMIC DNA]</scope>
    <source>
        <strain evidence="2 3">4NS15</strain>
    </source>
</reference>
<dbReference type="Proteomes" id="UP000763557">
    <property type="component" value="Unassembled WGS sequence"/>
</dbReference>
<dbReference type="Gene3D" id="3.40.50.720">
    <property type="entry name" value="NAD(P)-binding Rossmann-like Domain"/>
    <property type="match status" value="1"/>
</dbReference>
<evidence type="ECO:0000313" key="2">
    <source>
        <dbReference type="EMBL" id="NRN65147.1"/>
    </source>
</evidence>
<dbReference type="InterPro" id="IPR000594">
    <property type="entry name" value="ThiF_NAD_FAD-bd"/>
</dbReference>
<proteinExistence type="predicted"/>
<dbReference type="PANTHER" id="PTHR43267:SF3">
    <property type="entry name" value="THIF PROTEIN"/>
    <property type="match status" value="1"/>
</dbReference>
<accession>A0ABX2F2I7</accession>
<dbReference type="InterPro" id="IPR035985">
    <property type="entry name" value="Ubiquitin-activating_enz"/>
</dbReference>
<dbReference type="Pfam" id="PF00899">
    <property type="entry name" value="ThiF"/>
    <property type="match status" value="1"/>
</dbReference>
<dbReference type="SUPFAM" id="SSF69572">
    <property type="entry name" value="Activating enzymes of the ubiquitin-like proteins"/>
    <property type="match status" value="1"/>
</dbReference>
<dbReference type="InterPro" id="IPR045886">
    <property type="entry name" value="ThiF/MoeB/HesA"/>
</dbReference>
<dbReference type="EMBL" id="JAAATY010000005">
    <property type="protein sequence ID" value="NRN65147.1"/>
    <property type="molecule type" value="Genomic_DNA"/>
</dbReference>
<evidence type="ECO:0000313" key="3">
    <source>
        <dbReference type="Proteomes" id="UP000763557"/>
    </source>
</evidence>
<gene>
    <name evidence="2" type="ORF">GC106_23570</name>
</gene>
<organism evidence="2 3">
    <name type="scientific">Kibdelosporangium persicum</name>
    <dbReference type="NCBI Taxonomy" id="2698649"/>
    <lineage>
        <taxon>Bacteria</taxon>
        <taxon>Bacillati</taxon>
        <taxon>Actinomycetota</taxon>
        <taxon>Actinomycetes</taxon>
        <taxon>Pseudonocardiales</taxon>
        <taxon>Pseudonocardiaceae</taxon>
        <taxon>Kibdelosporangium</taxon>
    </lineage>
</organism>
<sequence>MTGLAALEDVLAGESPSWQPVIVTCDDDALRALCRDRGIAVLDTLDQQLAELARVRSPGAGRDSPARWVYFPWERRVVHLLAENDFFDVITDRNQDKISRAEQDVLRGRTVGVIGLSVGGEAAVTVAQEHLCGHIKLADFDRLDLSNLNRLNAGVDDLGVPKAWIVARRIAKIDPYMRVTVFDEGVTPANVDAFLDGVDLLVEECDDLALKYGIRVRAKARGLDVVYAADERGFLSIEPYRTHPDLPVFHGLVNGPQELTDWLGELSDRSRRSVPLIGQSLCGYPQLAGEARWAAGQVGHVARRLLLGEALPPFHGHLDPAEWISGPSEAI</sequence>
<feature type="domain" description="THIF-type NAD/FAD binding fold" evidence="1">
    <location>
        <begin position="96"/>
        <end position="229"/>
    </location>
</feature>
<name>A0ABX2F2I7_9PSEU</name>
<protein>
    <submittedName>
        <fullName evidence="2">Dinucleotide-utilizing enzyme</fullName>
    </submittedName>
</protein>
<dbReference type="PANTHER" id="PTHR43267">
    <property type="entry name" value="TRNA THREONYLCARBAMOYLADENOSINE DEHYDRATASE"/>
    <property type="match status" value="1"/>
</dbReference>
<keyword evidence="3" id="KW-1185">Reference proteome</keyword>
<comment type="caution">
    <text evidence="2">The sequence shown here is derived from an EMBL/GenBank/DDBJ whole genome shotgun (WGS) entry which is preliminary data.</text>
</comment>
<evidence type="ECO:0000259" key="1">
    <source>
        <dbReference type="Pfam" id="PF00899"/>
    </source>
</evidence>